<dbReference type="EMBL" id="JBHLWP010000006">
    <property type="protein sequence ID" value="MFC0251310.1"/>
    <property type="molecule type" value="Genomic_DNA"/>
</dbReference>
<dbReference type="Pfam" id="PF07589">
    <property type="entry name" value="PEP-CTERM"/>
    <property type="match status" value="1"/>
</dbReference>
<dbReference type="InterPro" id="IPR013424">
    <property type="entry name" value="Ice-binding_C"/>
</dbReference>
<dbReference type="InterPro" id="IPR018247">
    <property type="entry name" value="EF_Hand_1_Ca_BS"/>
</dbReference>
<feature type="chain" id="PRO_5045808741" evidence="1">
    <location>
        <begin position="20"/>
        <end position="182"/>
    </location>
</feature>
<evidence type="ECO:0000313" key="3">
    <source>
        <dbReference type="EMBL" id="MFC0251310.1"/>
    </source>
</evidence>
<name>A0ABV6FCQ3_9BURK</name>
<keyword evidence="1" id="KW-0732">Signal</keyword>
<proteinExistence type="predicted"/>
<gene>
    <name evidence="3" type="ORF">ACFFJK_05355</name>
</gene>
<dbReference type="RefSeq" id="WP_379678116.1">
    <property type="nucleotide sequence ID" value="NZ_JBHLWP010000006.1"/>
</dbReference>
<sequence>MKKLLSTGALVLACATAHANPISWGFSFTGFYDSVSDSFLPQETIAGSFKGNDLNGNGILEKDELMTLVVGELDYIACAGPSNPYYQCGATSFTFSPDAGLHFAVGSYSSDPEGWVGGGRLITTGDQHYAYDFNPGMTSERHLYWTSDTTLTMMSQAPEPGTWAMMAVGLLGLTWRARRARR</sequence>
<evidence type="ECO:0000256" key="1">
    <source>
        <dbReference type="SAM" id="SignalP"/>
    </source>
</evidence>
<comment type="caution">
    <text evidence="3">The sequence shown here is derived from an EMBL/GenBank/DDBJ whole genome shotgun (WGS) entry which is preliminary data.</text>
</comment>
<protein>
    <submittedName>
        <fullName evidence="3">PEP-CTERM sorting domain-containing protein</fullName>
    </submittedName>
</protein>
<accession>A0ABV6FCQ3</accession>
<dbReference type="Proteomes" id="UP001589773">
    <property type="component" value="Unassembled WGS sequence"/>
</dbReference>
<evidence type="ECO:0000313" key="4">
    <source>
        <dbReference type="Proteomes" id="UP001589773"/>
    </source>
</evidence>
<dbReference type="PROSITE" id="PS00018">
    <property type="entry name" value="EF_HAND_1"/>
    <property type="match status" value="1"/>
</dbReference>
<organism evidence="3 4">
    <name type="scientific">Massilia consociata</name>
    <dbReference type="NCBI Taxonomy" id="760117"/>
    <lineage>
        <taxon>Bacteria</taxon>
        <taxon>Pseudomonadati</taxon>
        <taxon>Pseudomonadota</taxon>
        <taxon>Betaproteobacteria</taxon>
        <taxon>Burkholderiales</taxon>
        <taxon>Oxalobacteraceae</taxon>
        <taxon>Telluria group</taxon>
        <taxon>Massilia</taxon>
    </lineage>
</organism>
<evidence type="ECO:0000259" key="2">
    <source>
        <dbReference type="Pfam" id="PF07589"/>
    </source>
</evidence>
<feature type="domain" description="Ice-binding protein C-terminal" evidence="2">
    <location>
        <begin position="157"/>
        <end position="179"/>
    </location>
</feature>
<reference evidence="3 4" key="1">
    <citation type="submission" date="2024-09" db="EMBL/GenBank/DDBJ databases">
        <authorList>
            <person name="Sun Q."/>
            <person name="Mori K."/>
        </authorList>
    </citation>
    <scope>NUCLEOTIDE SEQUENCE [LARGE SCALE GENOMIC DNA]</scope>
    <source>
        <strain evidence="3 4">CCM 7792</strain>
    </source>
</reference>
<feature type="signal peptide" evidence="1">
    <location>
        <begin position="1"/>
        <end position="19"/>
    </location>
</feature>
<dbReference type="NCBIfam" id="TIGR02595">
    <property type="entry name" value="PEP_CTERM"/>
    <property type="match status" value="1"/>
</dbReference>
<keyword evidence="4" id="KW-1185">Reference proteome</keyword>